<comment type="function">
    <text evidence="7">The pyruvate dehydrogenase complex catalyzes the overall conversion of pyruvate to acetyl-CoA and CO(2). It contains multiple copies of three enzymatic components: pyruvate dehydrogenase (E1), dihydrolipoamide acetyltransferase (E2) and lipoamide dehydrogenase (E3).</text>
</comment>
<dbReference type="GO" id="GO:0045254">
    <property type="term" value="C:pyruvate dehydrogenase complex"/>
    <property type="evidence" value="ECO:0007669"/>
    <property type="project" value="UniProtKB-UniRule"/>
</dbReference>
<sequence length="457" mass="48984">MAANRGVRVAEIKKVLVPDIGDFDNIPVIEIMVKTGDVVQVEDPLIVLESDKATVEVPSPYAGIIKQIKVKTGAKVSEGAEILTMEVTAEDSEAEASSPAQSETRAPEAPASQSVEESAEATKAVQSQAVAERKPAEPSRPPVQMEEMAGHDADAKPHAGPAVRRFARELGVDLSRVTGTGPKLRILKEDVQAYVKQVMAGEQGGTAGGGLNLLPWPQVDFAKFGPIELKPLARIQRLSGANLHRNWVMIPHVTQFDEADVTDLESLRKSHNDTNQEGGIKLTILAFLIKAVTAALKKFPEFNASLDNGAEESQLIIKRYYHIGFAVDTPNGLVVPVIRDADQKGVMGIAEELGVKSSLARDGKLKPADMQGASFTISSLGGIGGTGFTPIINAPEVAILGVSRASLKPVYRDDEFVPRLMLPLSLSYDHRVIDGASAARFTTHLANILADMRLALF</sequence>
<dbReference type="Pfam" id="PF00198">
    <property type="entry name" value="2-oxoacid_dh"/>
    <property type="match status" value="1"/>
</dbReference>
<feature type="domain" description="Lipoyl-binding" evidence="11">
    <location>
        <begin position="12"/>
        <end position="86"/>
    </location>
</feature>
<organism evidence="13 14">
    <name type="scientific">Nitrosomonas halophila</name>
    <dbReference type="NCBI Taxonomy" id="44576"/>
    <lineage>
        <taxon>Bacteria</taxon>
        <taxon>Pseudomonadati</taxon>
        <taxon>Pseudomonadota</taxon>
        <taxon>Betaproteobacteria</taxon>
        <taxon>Nitrosomonadales</taxon>
        <taxon>Nitrosomonadaceae</taxon>
        <taxon>Nitrosomonas</taxon>
    </lineage>
</organism>
<evidence type="ECO:0000256" key="7">
    <source>
        <dbReference type="ARBA" id="ARBA00025211"/>
    </source>
</evidence>
<dbReference type="EMBL" id="FNOY01000034">
    <property type="protein sequence ID" value="SDY41368.1"/>
    <property type="molecule type" value="Genomic_DNA"/>
</dbReference>
<keyword evidence="4" id="KW-0677">Repeat</keyword>
<dbReference type="PANTHER" id="PTHR43178">
    <property type="entry name" value="DIHYDROLIPOAMIDE ACETYLTRANSFERASE COMPONENT OF PYRUVATE DEHYDROGENASE COMPLEX"/>
    <property type="match status" value="1"/>
</dbReference>
<keyword evidence="6 9" id="KW-0012">Acyltransferase</keyword>
<evidence type="ECO:0000256" key="4">
    <source>
        <dbReference type="ARBA" id="ARBA00022737"/>
    </source>
</evidence>
<evidence type="ECO:0000256" key="9">
    <source>
        <dbReference type="RuleBase" id="RU361137"/>
    </source>
</evidence>
<dbReference type="GO" id="GO:0006086">
    <property type="term" value="P:pyruvate decarboxylation to acetyl-CoA"/>
    <property type="evidence" value="ECO:0007669"/>
    <property type="project" value="UniProtKB-UniRule"/>
</dbReference>
<keyword evidence="14" id="KW-1185">Reference proteome</keyword>
<dbReference type="PROSITE" id="PS50968">
    <property type="entry name" value="BIOTINYL_LIPOYL"/>
    <property type="match status" value="1"/>
</dbReference>
<feature type="domain" description="Peripheral subunit-binding (PSBD)" evidence="12">
    <location>
        <begin position="158"/>
        <end position="195"/>
    </location>
</feature>
<gene>
    <name evidence="13" type="ORF">SAMN05421881_103417</name>
</gene>
<evidence type="ECO:0000256" key="6">
    <source>
        <dbReference type="ARBA" id="ARBA00023315"/>
    </source>
</evidence>
<dbReference type="Pfam" id="PF00364">
    <property type="entry name" value="Biotin_lipoyl"/>
    <property type="match status" value="1"/>
</dbReference>
<dbReference type="Gene3D" id="3.30.559.10">
    <property type="entry name" value="Chloramphenicol acetyltransferase-like domain"/>
    <property type="match status" value="1"/>
</dbReference>
<name>A0A1H3JPS4_9PROT</name>
<dbReference type="AlphaFoldDB" id="A0A1H3JPS4"/>
<reference evidence="13 14" key="1">
    <citation type="submission" date="2016-10" db="EMBL/GenBank/DDBJ databases">
        <authorList>
            <person name="de Groot N.N."/>
        </authorList>
    </citation>
    <scope>NUCLEOTIDE SEQUENCE [LARGE SCALE GENOMIC DNA]</scope>
    <source>
        <strain evidence="13 14">Nm1</strain>
    </source>
</reference>
<dbReference type="Proteomes" id="UP000198640">
    <property type="component" value="Unassembled WGS sequence"/>
</dbReference>
<comment type="similarity">
    <text evidence="1 9">Belongs to the 2-oxoacid dehydrogenase family.</text>
</comment>
<comment type="subunit">
    <text evidence="2 9">Forms a 24-polypeptide structural core with octahedral symmetry.</text>
</comment>
<dbReference type="PROSITE" id="PS00189">
    <property type="entry name" value="LIPOYL"/>
    <property type="match status" value="1"/>
</dbReference>
<dbReference type="CDD" id="cd06849">
    <property type="entry name" value="lipoyl_domain"/>
    <property type="match status" value="1"/>
</dbReference>
<dbReference type="SUPFAM" id="SSF51230">
    <property type="entry name" value="Single hybrid motif"/>
    <property type="match status" value="1"/>
</dbReference>
<evidence type="ECO:0000259" key="12">
    <source>
        <dbReference type="PROSITE" id="PS51826"/>
    </source>
</evidence>
<protein>
    <recommendedName>
        <fullName evidence="9">Acetyltransferase component of pyruvate dehydrogenase complex</fullName>
        <ecNumber evidence="9">2.3.1.12</ecNumber>
    </recommendedName>
</protein>
<dbReference type="SUPFAM" id="SSF52777">
    <property type="entry name" value="CoA-dependent acyltransferases"/>
    <property type="match status" value="1"/>
</dbReference>
<dbReference type="GO" id="GO:0004742">
    <property type="term" value="F:dihydrolipoyllysine-residue acetyltransferase activity"/>
    <property type="evidence" value="ECO:0007669"/>
    <property type="project" value="UniProtKB-UniRule"/>
</dbReference>
<dbReference type="GO" id="GO:0031405">
    <property type="term" value="F:lipoic acid binding"/>
    <property type="evidence" value="ECO:0007669"/>
    <property type="project" value="TreeGrafter"/>
</dbReference>
<dbReference type="InterPro" id="IPR006256">
    <property type="entry name" value="AcTrfase_Pyrv_DH_cplx"/>
</dbReference>
<comment type="catalytic activity">
    <reaction evidence="8 9">
        <text>N(6)-[(R)-dihydrolipoyl]-L-lysyl-[protein] + acetyl-CoA = N(6)-[(R)-S(8)-acetyldihydrolipoyl]-L-lysyl-[protein] + CoA</text>
        <dbReference type="Rhea" id="RHEA:17017"/>
        <dbReference type="Rhea" id="RHEA-COMP:10475"/>
        <dbReference type="Rhea" id="RHEA-COMP:10478"/>
        <dbReference type="ChEBI" id="CHEBI:57287"/>
        <dbReference type="ChEBI" id="CHEBI:57288"/>
        <dbReference type="ChEBI" id="CHEBI:83100"/>
        <dbReference type="ChEBI" id="CHEBI:83111"/>
        <dbReference type="EC" id="2.3.1.12"/>
    </reaction>
</comment>
<dbReference type="PROSITE" id="PS51826">
    <property type="entry name" value="PSBD"/>
    <property type="match status" value="1"/>
</dbReference>
<dbReference type="PANTHER" id="PTHR43178:SF2">
    <property type="entry name" value="DIHYDROLIPOYLLYSINE-RESIDUE ACETYLTRANSFERASE COMPONENT OF PYRUVATE DEHYDROGENASE COMPLEX"/>
    <property type="match status" value="1"/>
</dbReference>
<dbReference type="InterPro" id="IPR023213">
    <property type="entry name" value="CAT-like_dom_sf"/>
</dbReference>
<keyword evidence="5 9" id="KW-0450">Lipoyl</keyword>
<evidence type="ECO:0000313" key="14">
    <source>
        <dbReference type="Proteomes" id="UP000198640"/>
    </source>
</evidence>
<evidence type="ECO:0000256" key="1">
    <source>
        <dbReference type="ARBA" id="ARBA00007317"/>
    </source>
</evidence>
<evidence type="ECO:0000256" key="10">
    <source>
        <dbReference type="SAM" id="MobiDB-lite"/>
    </source>
</evidence>
<dbReference type="InterPro" id="IPR036625">
    <property type="entry name" value="E3-bd_dom_sf"/>
</dbReference>
<dbReference type="InterPro" id="IPR003016">
    <property type="entry name" value="2-oxoA_DH_lipoyl-BS"/>
</dbReference>
<dbReference type="InterPro" id="IPR000089">
    <property type="entry name" value="Biotin_lipoyl"/>
</dbReference>
<dbReference type="InterPro" id="IPR004167">
    <property type="entry name" value="PSBD"/>
</dbReference>
<dbReference type="FunFam" id="3.30.559.10:FF:000004">
    <property type="entry name" value="Acetyltransferase component of pyruvate dehydrogenase complex"/>
    <property type="match status" value="1"/>
</dbReference>
<dbReference type="SUPFAM" id="SSF47005">
    <property type="entry name" value="Peripheral subunit-binding domain of 2-oxo acid dehydrogenase complex"/>
    <property type="match status" value="1"/>
</dbReference>
<evidence type="ECO:0000313" key="13">
    <source>
        <dbReference type="EMBL" id="SDY41368.1"/>
    </source>
</evidence>
<dbReference type="Gene3D" id="2.40.50.100">
    <property type="match status" value="1"/>
</dbReference>
<feature type="compositionally biased region" description="Basic and acidic residues" evidence="10">
    <location>
        <begin position="148"/>
        <end position="157"/>
    </location>
</feature>
<accession>A0A1H3JPS4</accession>
<dbReference type="Gene3D" id="4.10.320.10">
    <property type="entry name" value="E3-binding domain"/>
    <property type="match status" value="1"/>
</dbReference>
<keyword evidence="3 9" id="KW-0808">Transferase</keyword>
<evidence type="ECO:0000256" key="5">
    <source>
        <dbReference type="ARBA" id="ARBA00022823"/>
    </source>
</evidence>
<evidence type="ECO:0000256" key="3">
    <source>
        <dbReference type="ARBA" id="ARBA00022679"/>
    </source>
</evidence>
<dbReference type="NCBIfam" id="TIGR01348">
    <property type="entry name" value="PDHac_trf_long"/>
    <property type="match status" value="1"/>
</dbReference>
<dbReference type="FunFam" id="2.40.50.100:FF:000009">
    <property type="entry name" value="Acetyltransferase component of pyruvate dehydrogenase complex"/>
    <property type="match status" value="1"/>
</dbReference>
<dbReference type="FunFam" id="4.10.320.10:FF:000002">
    <property type="entry name" value="Dihydrolipoamide acetyltransferase component of pyruvate dehydrogenase complex"/>
    <property type="match status" value="1"/>
</dbReference>
<dbReference type="GO" id="GO:0005737">
    <property type="term" value="C:cytoplasm"/>
    <property type="evidence" value="ECO:0007669"/>
    <property type="project" value="TreeGrafter"/>
</dbReference>
<feature type="region of interest" description="Disordered" evidence="10">
    <location>
        <begin position="86"/>
        <end position="158"/>
    </location>
</feature>
<dbReference type="InterPro" id="IPR050743">
    <property type="entry name" value="2-oxoacid_DH_E2_comp"/>
</dbReference>
<dbReference type="InterPro" id="IPR011053">
    <property type="entry name" value="Single_hybrid_motif"/>
</dbReference>
<comment type="cofactor">
    <cofactor evidence="9">
        <name>(R)-lipoate</name>
        <dbReference type="ChEBI" id="CHEBI:83088"/>
    </cofactor>
    <text evidence="9">Binds 1 lipoyl cofactor covalently.</text>
</comment>
<dbReference type="EC" id="2.3.1.12" evidence="9"/>
<proteinExistence type="inferred from homology"/>
<evidence type="ECO:0000259" key="11">
    <source>
        <dbReference type="PROSITE" id="PS50968"/>
    </source>
</evidence>
<dbReference type="STRING" id="44576.SAMN05421881_103417"/>
<dbReference type="Pfam" id="PF02817">
    <property type="entry name" value="E3_binding"/>
    <property type="match status" value="1"/>
</dbReference>
<dbReference type="InterPro" id="IPR001078">
    <property type="entry name" value="2-oxoacid_DH_actylTfrase"/>
</dbReference>
<evidence type="ECO:0000256" key="8">
    <source>
        <dbReference type="ARBA" id="ARBA00048370"/>
    </source>
</evidence>
<evidence type="ECO:0000256" key="2">
    <source>
        <dbReference type="ARBA" id="ARBA00011484"/>
    </source>
</evidence>
<keyword evidence="13" id="KW-0670">Pyruvate</keyword>